<dbReference type="PANTHER" id="PTHR43861">
    <property type="entry name" value="TRANS-ACONITATE 2-METHYLTRANSFERASE-RELATED"/>
    <property type="match status" value="1"/>
</dbReference>
<dbReference type="CDD" id="cd02440">
    <property type="entry name" value="AdoMet_MTases"/>
    <property type="match status" value="1"/>
</dbReference>
<keyword evidence="3" id="KW-1185">Reference proteome</keyword>
<dbReference type="KEGG" id="aco:Amico_0469"/>
<dbReference type="InterPro" id="IPR029063">
    <property type="entry name" value="SAM-dependent_MTases_sf"/>
</dbReference>
<dbReference type="InterPro" id="IPR013216">
    <property type="entry name" value="Methyltransf_11"/>
</dbReference>
<keyword evidence="2" id="KW-0808">Transferase</keyword>
<keyword evidence="2" id="KW-0489">Methyltransferase</keyword>
<name>D5EDH8_AMICL</name>
<dbReference type="STRING" id="572547.Amico_0469"/>
<accession>D5EDH8</accession>
<organism evidence="2 3">
    <name type="scientific">Aminobacterium colombiense (strain DSM 12261 / ALA-1)</name>
    <dbReference type="NCBI Taxonomy" id="572547"/>
    <lineage>
        <taxon>Bacteria</taxon>
        <taxon>Thermotogati</taxon>
        <taxon>Synergistota</taxon>
        <taxon>Synergistia</taxon>
        <taxon>Synergistales</taxon>
        <taxon>Aminobacteriaceae</taxon>
        <taxon>Aminobacterium</taxon>
    </lineage>
</organism>
<dbReference type="OrthoDB" id="4979at2"/>
<feature type="domain" description="Methyltransferase type 11" evidence="1">
    <location>
        <begin position="52"/>
        <end position="147"/>
    </location>
</feature>
<dbReference type="EMBL" id="CP001997">
    <property type="protein sequence ID" value="ADE56610.1"/>
    <property type="molecule type" value="Genomic_DNA"/>
</dbReference>
<dbReference type="RefSeq" id="WP_013047876.1">
    <property type="nucleotide sequence ID" value="NC_014011.1"/>
</dbReference>
<evidence type="ECO:0000313" key="3">
    <source>
        <dbReference type="Proteomes" id="UP000002366"/>
    </source>
</evidence>
<proteinExistence type="predicted"/>
<dbReference type="GO" id="GO:0008757">
    <property type="term" value="F:S-adenosylmethionine-dependent methyltransferase activity"/>
    <property type="evidence" value="ECO:0007669"/>
    <property type="project" value="InterPro"/>
</dbReference>
<dbReference type="Pfam" id="PF08241">
    <property type="entry name" value="Methyltransf_11"/>
    <property type="match status" value="1"/>
</dbReference>
<evidence type="ECO:0000313" key="2">
    <source>
        <dbReference type="EMBL" id="ADE56610.1"/>
    </source>
</evidence>
<dbReference type="HOGENOM" id="CLU_037990_4_0_0"/>
<dbReference type="AlphaFoldDB" id="D5EDH8"/>
<dbReference type="eggNOG" id="COG2226">
    <property type="taxonomic scope" value="Bacteria"/>
</dbReference>
<reference evidence="2 3" key="1">
    <citation type="journal article" date="2010" name="Stand. Genomic Sci.">
        <title>Complete genome sequence of Aminobacterium colombiense type strain (ALA-1).</title>
        <authorList>
            <person name="Chertkov O."/>
            <person name="Sikorski J."/>
            <person name="Brambilla E."/>
            <person name="Lapidus A."/>
            <person name="Copeland A."/>
            <person name="Glavina Del Rio T."/>
            <person name="Nolan M."/>
            <person name="Lucas S."/>
            <person name="Tice H."/>
            <person name="Cheng J.F."/>
            <person name="Han C."/>
            <person name="Detter J.C."/>
            <person name="Bruce D."/>
            <person name="Tapia R."/>
            <person name="Goodwin L."/>
            <person name="Pitluck S."/>
            <person name="Liolios K."/>
            <person name="Ivanova N."/>
            <person name="Mavromatis K."/>
            <person name="Ovchinnikova G."/>
            <person name="Pati A."/>
            <person name="Chen A."/>
            <person name="Palaniappan K."/>
            <person name="Land M."/>
            <person name="Hauser L."/>
            <person name="Chang Y.J."/>
            <person name="Jeffries C.D."/>
            <person name="Spring S."/>
            <person name="Rohde M."/>
            <person name="Goker M."/>
            <person name="Bristow J."/>
            <person name="Eisen J.A."/>
            <person name="Markowitz V."/>
            <person name="Hugenholtz P."/>
            <person name="Kyrpides N.C."/>
            <person name="Klenk H.P."/>
        </authorList>
    </citation>
    <scope>NUCLEOTIDE SEQUENCE [LARGE SCALE GENOMIC DNA]</scope>
    <source>
        <strain evidence="3">DSM 12261 / ALA-1</strain>
    </source>
</reference>
<dbReference type="Gene3D" id="3.40.50.150">
    <property type="entry name" value="Vaccinia Virus protein VP39"/>
    <property type="match status" value="1"/>
</dbReference>
<dbReference type="GO" id="GO:0032259">
    <property type="term" value="P:methylation"/>
    <property type="evidence" value="ECO:0007669"/>
    <property type="project" value="UniProtKB-KW"/>
</dbReference>
<protein>
    <submittedName>
        <fullName evidence="2">Methyltransferase type 11</fullName>
    </submittedName>
</protein>
<gene>
    <name evidence="2" type="ordered locus">Amico_0469</name>
</gene>
<dbReference type="Proteomes" id="UP000002366">
    <property type="component" value="Chromosome"/>
</dbReference>
<sequence length="232" mass="26574">MDTGISSNTTAERVASYWSWRSQVYDTTCSKHTQWHDIFLAPFKDKKSLRLLDMGAGTGFLSLGFAKKGHRVTGIDLSPEMVNFARKMAREKNISIEFFLGDAQEPPLFSSPFDGITCRNLLWTLPNPLRALTAWKRLLKPQGLVVIADGLWEPRLYLAKEEPVTIKFKEAYSEIREQLPYFLGLSAENGFSLLEQAGFSEISRHDHLFHENPYEYNNEFFVLSAVNDCRKK</sequence>
<dbReference type="SUPFAM" id="SSF53335">
    <property type="entry name" value="S-adenosyl-L-methionine-dependent methyltransferases"/>
    <property type="match status" value="1"/>
</dbReference>
<evidence type="ECO:0000259" key="1">
    <source>
        <dbReference type="Pfam" id="PF08241"/>
    </source>
</evidence>